<dbReference type="SUPFAM" id="SSF56281">
    <property type="entry name" value="Metallo-hydrolase/oxidoreductase"/>
    <property type="match status" value="1"/>
</dbReference>
<sequence>MSRLRAFAPDIWLIDHPLKLAGVQLGTRATLVRLPSGQLTLISPVPLSDDDQAEIDALGTLSTLIAPNLFHHLFLKSAIARWPRTRVLVPPGLPEKLGEPAELTQALPLSPGGALEDTLSWQRIEGMPRLHEHVFYDPRSRTLILTDLCFHFPSHPHWWTRQFMRLNSGLGRFGPTRVLRSAIADKAAFAASLPGVLEWDFERVIMAHGEPLSEGGHARFQQAFAGELQAK</sequence>
<keyword evidence="2" id="KW-1185">Reference proteome</keyword>
<accession>A0A328C5M1</accession>
<dbReference type="PANTHER" id="PTHR33835">
    <property type="entry name" value="YALI0C07656P"/>
    <property type="match status" value="1"/>
</dbReference>
<dbReference type="RefSeq" id="WP_111731126.1">
    <property type="nucleotide sequence ID" value="NZ_QHKO01000011.1"/>
</dbReference>
<dbReference type="InterPro" id="IPR025638">
    <property type="entry name" value="DUF4336"/>
</dbReference>
<dbReference type="Pfam" id="PF14234">
    <property type="entry name" value="DUF4336"/>
    <property type="match status" value="1"/>
</dbReference>
<reference evidence="1 2" key="1">
    <citation type="submission" date="2018-05" db="EMBL/GenBank/DDBJ databases">
        <title>Lujinxingia marina gen. nov. sp. nov., a new facultative anaerobic member of the class Deltaproteobacteria, and proposal of Lujinxingaceae fam. nov.</title>
        <authorList>
            <person name="Li C.-M."/>
        </authorList>
    </citation>
    <scope>NUCLEOTIDE SEQUENCE [LARGE SCALE GENOMIC DNA]</scope>
    <source>
        <strain evidence="1 2">B210</strain>
    </source>
</reference>
<organism evidence="1 2">
    <name type="scientific">Lujinxingia litoralis</name>
    <dbReference type="NCBI Taxonomy" id="2211119"/>
    <lineage>
        <taxon>Bacteria</taxon>
        <taxon>Deltaproteobacteria</taxon>
        <taxon>Bradymonadales</taxon>
        <taxon>Lujinxingiaceae</taxon>
        <taxon>Lujinxingia</taxon>
    </lineage>
</organism>
<evidence type="ECO:0008006" key="3">
    <source>
        <dbReference type="Google" id="ProtNLM"/>
    </source>
</evidence>
<gene>
    <name evidence="1" type="ORF">DL240_17155</name>
</gene>
<name>A0A328C5M1_9DELT</name>
<dbReference type="EMBL" id="QHKO01000011">
    <property type="protein sequence ID" value="RAL20310.1"/>
    <property type="molecule type" value="Genomic_DNA"/>
</dbReference>
<dbReference type="Proteomes" id="UP000249169">
    <property type="component" value="Unassembled WGS sequence"/>
</dbReference>
<dbReference type="InterPro" id="IPR036866">
    <property type="entry name" value="RibonucZ/Hydroxyglut_hydro"/>
</dbReference>
<dbReference type="OrthoDB" id="450111at2"/>
<dbReference type="AlphaFoldDB" id="A0A328C5M1"/>
<dbReference type="PANTHER" id="PTHR33835:SF1">
    <property type="entry name" value="METALLO-BETA-LACTAMASE DOMAIN-CONTAINING PROTEIN"/>
    <property type="match status" value="1"/>
</dbReference>
<proteinExistence type="predicted"/>
<comment type="caution">
    <text evidence="1">The sequence shown here is derived from an EMBL/GenBank/DDBJ whole genome shotgun (WGS) entry which is preliminary data.</text>
</comment>
<protein>
    <recommendedName>
        <fullName evidence="3">DUF4336 domain-containing protein</fullName>
    </recommendedName>
</protein>
<evidence type="ECO:0000313" key="1">
    <source>
        <dbReference type="EMBL" id="RAL20310.1"/>
    </source>
</evidence>
<evidence type="ECO:0000313" key="2">
    <source>
        <dbReference type="Proteomes" id="UP000249169"/>
    </source>
</evidence>